<dbReference type="PROSITE" id="PS50103">
    <property type="entry name" value="ZF_C3H1"/>
    <property type="match status" value="1"/>
</dbReference>
<dbReference type="AlphaFoldDB" id="A0A9J6DC08"/>
<dbReference type="InterPro" id="IPR041367">
    <property type="entry name" value="Znf-CCCH_4"/>
</dbReference>
<dbReference type="EMBL" id="JABSTU010000010">
    <property type="protein sequence ID" value="KAH8019692.1"/>
    <property type="molecule type" value="Genomic_DNA"/>
</dbReference>
<keyword evidence="4 9" id="KW-0862">Zinc</keyword>
<reference evidence="11" key="2">
    <citation type="submission" date="2021-09" db="EMBL/GenBank/DDBJ databases">
        <authorList>
            <person name="Jia N."/>
            <person name="Wang J."/>
            <person name="Shi W."/>
            <person name="Du L."/>
            <person name="Sun Y."/>
            <person name="Zhan W."/>
            <person name="Jiang J."/>
            <person name="Wang Q."/>
            <person name="Zhang B."/>
            <person name="Ji P."/>
            <person name="Sakyi L.B."/>
            <person name="Cui X."/>
            <person name="Yuan T."/>
            <person name="Jiang B."/>
            <person name="Yang W."/>
            <person name="Lam T.T.-Y."/>
            <person name="Chang Q."/>
            <person name="Ding S."/>
            <person name="Wang X."/>
            <person name="Zhu J."/>
            <person name="Ruan X."/>
            <person name="Zhao L."/>
            <person name="Wei J."/>
            <person name="Que T."/>
            <person name="Du C."/>
            <person name="Cheng J."/>
            <person name="Dai P."/>
            <person name="Han X."/>
            <person name="Huang E."/>
            <person name="Gao Y."/>
            <person name="Liu J."/>
            <person name="Shao H."/>
            <person name="Ye R."/>
            <person name="Li L."/>
            <person name="Wei W."/>
            <person name="Wang X."/>
            <person name="Wang C."/>
            <person name="Huo Q."/>
            <person name="Li W."/>
            <person name="Guo W."/>
            <person name="Chen H."/>
            <person name="Chen S."/>
            <person name="Zhou L."/>
            <person name="Zhou L."/>
            <person name="Ni X."/>
            <person name="Tian J."/>
            <person name="Zhou Y."/>
            <person name="Sheng Y."/>
            <person name="Liu T."/>
            <person name="Pan Y."/>
            <person name="Xia L."/>
            <person name="Li J."/>
            <person name="Zhao F."/>
            <person name="Cao W."/>
        </authorList>
    </citation>
    <scope>NUCLEOTIDE SEQUENCE</scope>
    <source>
        <strain evidence="11">Rmic-2018</strain>
        <tissue evidence="11">Larvae</tissue>
    </source>
</reference>
<evidence type="ECO:0000256" key="9">
    <source>
        <dbReference type="PROSITE-ProRule" id="PRU00723"/>
    </source>
</evidence>
<organism evidence="11 12">
    <name type="scientific">Rhipicephalus microplus</name>
    <name type="common">Cattle tick</name>
    <name type="synonym">Boophilus microplus</name>
    <dbReference type="NCBI Taxonomy" id="6941"/>
    <lineage>
        <taxon>Eukaryota</taxon>
        <taxon>Metazoa</taxon>
        <taxon>Ecdysozoa</taxon>
        <taxon>Arthropoda</taxon>
        <taxon>Chelicerata</taxon>
        <taxon>Arachnida</taxon>
        <taxon>Acari</taxon>
        <taxon>Parasitiformes</taxon>
        <taxon>Ixodida</taxon>
        <taxon>Ixodoidea</taxon>
        <taxon>Ixodidae</taxon>
        <taxon>Rhipicephalinae</taxon>
        <taxon>Rhipicephalus</taxon>
        <taxon>Boophilus</taxon>
    </lineage>
</organism>
<evidence type="ECO:0000256" key="2">
    <source>
        <dbReference type="ARBA" id="ARBA00022723"/>
    </source>
</evidence>
<feature type="zinc finger region" description="C3H1-type" evidence="9">
    <location>
        <begin position="5"/>
        <end position="32"/>
    </location>
</feature>
<evidence type="ECO:0000256" key="8">
    <source>
        <dbReference type="ARBA" id="ARBA00042384"/>
    </source>
</evidence>
<evidence type="ECO:0000256" key="4">
    <source>
        <dbReference type="ARBA" id="ARBA00022833"/>
    </source>
</evidence>
<dbReference type="Gene3D" id="4.10.1000.10">
    <property type="entry name" value="Zinc finger, CCCH-type"/>
    <property type="match status" value="1"/>
</dbReference>
<dbReference type="InterPro" id="IPR036855">
    <property type="entry name" value="Znf_CCCH_sf"/>
</dbReference>
<evidence type="ECO:0000256" key="5">
    <source>
        <dbReference type="ARBA" id="ARBA00023242"/>
    </source>
</evidence>
<sequence>MSRRGSGLKVCWYYMQGRCRYGERCRNVHPVSEDYFDDEYEESRLSSGKRATDFDFNGTLDNVLRQEQTKHYRNESFQRRYGDTYHSPQTNRYSGGDRYSYQPQQHNRFQALRDTERNIHRHIDSGQRDQQRFPLFRSAERSENSQKAAALKFDFNKTLQEVTKAENNLSDLCSYEVAVVSDMKQWQASGQWLFTCYGPFGNSASYPGFCDMSMEELRLNFYNALQAGAVGDYQLDANSKMCSSLLPRKVCKFSFHVTKRSIFWSVETFSLATANKEGVLHLPTVNTPLVDSELPLCGTVANGFGSSDNFPFRSSRVLPACC</sequence>
<dbReference type="Pfam" id="PF18044">
    <property type="entry name" value="zf-CCCH_4"/>
    <property type="match status" value="1"/>
</dbReference>
<comment type="subcellular location">
    <subcellularLocation>
        <location evidence="1">Nucleus membrane</location>
        <topology evidence="1">Peripheral membrane protein</topology>
        <orientation evidence="1">Cytoplasmic side</orientation>
    </subcellularLocation>
</comment>
<comment type="function">
    <text evidence="6">Required for the export of mRNAs containing poly(A) tails from the nucleus into the cytoplasm.</text>
</comment>
<evidence type="ECO:0000256" key="1">
    <source>
        <dbReference type="ARBA" id="ARBA00004335"/>
    </source>
</evidence>
<keyword evidence="2 9" id="KW-0479">Metal-binding</keyword>
<dbReference type="GO" id="GO:0031965">
    <property type="term" value="C:nuclear membrane"/>
    <property type="evidence" value="ECO:0007669"/>
    <property type="project" value="UniProtKB-SubCell"/>
</dbReference>
<evidence type="ECO:0000256" key="6">
    <source>
        <dbReference type="ARBA" id="ARBA00037262"/>
    </source>
</evidence>
<evidence type="ECO:0000256" key="3">
    <source>
        <dbReference type="ARBA" id="ARBA00022771"/>
    </source>
</evidence>
<dbReference type="SMART" id="SM00356">
    <property type="entry name" value="ZnF_C3H1"/>
    <property type="match status" value="1"/>
</dbReference>
<proteinExistence type="predicted"/>
<evidence type="ECO:0000313" key="11">
    <source>
        <dbReference type="EMBL" id="KAH8019692.1"/>
    </source>
</evidence>
<dbReference type="PANTHER" id="PTHR46527:SF1">
    <property type="entry name" value="NUCLEOPORIN NUP42"/>
    <property type="match status" value="1"/>
</dbReference>
<comment type="caution">
    <text evidence="11">The sequence shown here is derived from an EMBL/GenBank/DDBJ whole genome shotgun (WGS) entry which is preliminary data.</text>
</comment>
<evidence type="ECO:0000313" key="12">
    <source>
        <dbReference type="Proteomes" id="UP000821866"/>
    </source>
</evidence>
<dbReference type="GO" id="GO:0008270">
    <property type="term" value="F:zinc ion binding"/>
    <property type="evidence" value="ECO:0007669"/>
    <property type="project" value="UniProtKB-KW"/>
</dbReference>
<protein>
    <recommendedName>
        <fullName evidence="7">Nucleoporin NUP42</fullName>
    </recommendedName>
    <alternativeName>
        <fullName evidence="8">Nucleoporin-like protein 2</fullName>
    </alternativeName>
</protein>
<evidence type="ECO:0000256" key="7">
    <source>
        <dbReference type="ARBA" id="ARBA00039886"/>
    </source>
</evidence>
<dbReference type="InterPro" id="IPR000571">
    <property type="entry name" value="Znf_CCCH"/>
</dbReference>
<name>A0A9J6DC08_RHIMP</name>
<dbReference type="InterPro" id="IPR051767">
    <property type="entry name" value="Nucleoporin_NUP42"/>
</dbReference>
<keyword evidence="12" id="KW-1185">Reference proteome</keyword>
<keyword evidence="5" id="KW-0539">Nucleus</keyword>
<gene>
    <name evidence="11" type="ORF">HPB51_021014</name>
</gene>
<dbReference type="SUPFAM" id="SSF90229">
    <property type="entry name" value="CCCH zinc finger"/>
    <property type="match status" value="1"/>
</dbReference>
<evidence type="ECO:0000259" key="10">
    <source>
        <dbReference type="PROSITE" id="PS50103"/>
    </source>
</evidence>
<dbReference type="VEuPathDB" id="VectorBase:LOC119175805"/>
<keyword evidence="3 9" id="KW-0863">Zinc-finger</keyword>
<dbReference type="Proteomes" id="UP000821866">
    <property type="component" value="Chromosome 8"/>
</dbReference>
<feature type="domain" description="C3H1-type" evidence="10">
    <location>
        <begin position="5"/>
        <end position="32"/>
    </location>
</feature>
<accession>A0A9J6DC08</accession>
<reference evidence="11" key="1">
    <citation type="journal article" date="2020" name="Cell">
        <title>Large-Scale Comparative Analyses of Tick Genomes Elucidate Their Genetic Diversity and Vector Capacities.</title>
        <authorList>
            <consortium name="Tick Genome and Microbiome Consortium (TIGMIC)"/>
            <person name="Jia N."/>
            <person name="Wang J."/>
            <person name="Shi W."/>
            <person name="Du L."/>
            <person name="Sun Y."/>
            <person name="Zhan W."/>
            <person name="Jiang J.F."/>
            <person name="Wang Q."/>
            <person name="Zhang B."/>
            <person name="Ji P."/>
            <person name="Bell-Sakyi L."/>
            <person name="Cui X.M."/>
            <person name="Yuan T.T."/>
            <person name="Jiang B.G."/>
            <person name="Yang W.F."/>
            <person name="Lam T.T."/>
            <person name="Chang Q.C."/>
            <person name="Ding S.J."/>
            <person name="Wang X.J."/>
            <person name="Zhu J.G."/>
            <person name="Ruan X.D."/>
            <person name="Zhao L."/>
            <person name="Wei J.T."/>
            <person name="Ye R.Z."/>
            <person name="Que T.C."/>
            <person name="Du C.H."/>
            <person name="Zhou Y.H."/>
            <person name="Cheng J.X."/>
            <person name="Dai P.F."/>
            <person name="Guo W.B."/>
            <person name="Han X.H."/>
            <person name="Huang E.J."/>
            <person name="Li L.F."/>
            <person name="Wei W."/>
            <person name="Gao Y.C."/>
            <person name="Liu J.Z."/>
            <person name="Shao H.Z."/>
            <person name="Wang X."/>
            <person name="Wang C.C."/>
            <person name="Yang T.C."/>
            <person name="Huo Q.B."/>
            <person name="Li W."/>
            <person name="Chen H.Y."/>
            <person name="Chen S.E."/>
            <person name="Zhou L.G."/>
            <person name="Ni X.B."/>
            <person name="Tian J.H."/>
            <person name="Sheng Y."/>
            <person name="Liu T."/>
            <person name="Pan Y.S."/>
            <person name="Xia L.Y."/>
            <person name="Li J."/>
            <person name="Zhao F."/>
            <person name="Cao W.C."/>
        </authorList>
    </citation>
    <scope>NUCLEOTIDE SEQUENCE</scope>
    <source>
        <strain evidence="11">Rmic-2018</strain>
    </source>
</reference>
<dbReference type="PANTHER" id="PTHR46527">
    <property type="entry name" value="NUCLEOPORIN-LIKE PROTEIN 2"/>
    <property type="match status" value="1"/>
</dbReference>